<name>A0AAP2TRU1_9BACT</name>
<feature type="region of interest" description="Disordered" evidence="1">
    <location>
        <begin position="1"/>
        <end position="48"/>
    </location>
</feature>
<reference evidence="4" key="2">
    <citation type="submission" date="2022-07" db="EMBL/GenBank/DDBJ databases">
        <title>Prevotella copri.</title>
        <authorList>
            <person name="Yang C."/>
        </authorList>
    </citation>
    <scope>NUCLEOTIDE SEQUENCE</scope>
    <source>
        <strain evidence="4">HF88</strain>
    </source>
</reference>
<gene>
    <name evidence="3" type="ORF">LYY06_06510</name>
    <name evidence="4" type="ORF">NND11_04160</name>
</gene>
<evidence type="ECO:0000256" key="2">
    <source>
        <dbReference type="SAM" id="Phobius"/>
    </source>
</evidence>
<keyword evidence="2" id="KW-0812">Transmembrane</keyword>
<proteinExistence type="predicted"/>
<evidence type="ECO:0000313" key="3">
    <source>
        <dbReference type="EMBL" id="MCE4121921.1"/>
    </source>
</evidence>
<evidence type="ECO:0000256" key="1">
    <source>
        <dbReference type="SAM" id="MobiDB-lite"/>
    </source>
</evidence>
<protein>
    <submittedName>
        <fullName evidence="3">Mechanosensitive ion channel protein MscS</fullName>
    </submittedName>
</protein>
<feature type="compositionally biased region" description="Polar residues" evidence="1">
    <location>
        <begin position="31"/>
        <end position="41"/>
    </location>
</feature>
<comment type="caution">
    <text evidence="3">The sequence shown here is derived from an EMBL/GenBank/DDBJ whole genome shotgun (WGS) entry which is preliminary data.</text>
</comment>
<feature type="transmembrane region" description="Helical" evidence="2">
    <location>
        <begin position="93"/>
        <end position="114"/>
    </location>
</feature>
<dbReference type="GeneID" id="69849512"/>
<organism evidence="3 5">
    <name type="scientific">Segatella copri</name>
    <dbReference type="NCBI Taxonomy" id="165179"/>
    <lineage>
        <taxon>Bacteria</taxon>
        <taxon>Pseudomonadati</taxon>
        <taxon>Bacteroidota</taxon>
        <taxon>Bacteroidia</taxon>
        <taxon>Bacteroidales</taxon>
        <taxon>Prevotellaceae</taxon>
        <taxon>Segatella</taxon>
    </lineage>
</organism>
<dbReference type="EMBL" id="JANDXR010000002">
    <property type="protein sequence ID" value="MCP9500747.1"/>
    <property type="molecule type" value="Genomic_DNA"/>
</dbReference>
<dbReference type="Proteomes" id="UP001200307">
    <property type="component" value="Unassembled WGS sequence"/>
</dbReference>
<keyword evidence="2" id="KW-0472">Membrane</keyword>
<sequence length="116" mass="13236">MDNQNTDNKIQQNEAQQPANATAQPTAEQGAEQTEQKQPTSYAVRPQHRRLRPLAYSDQNNMLKVRNYLNIAFMLLAIVGVILWTQLEESRNIAYIVLIVGVVLKIAEVCIRLFKK</sequence>
<accession>A0AAP2TRU1</accession>
<feature type="compositionally biased region" description="Low complexity" evidence="1">
    <location>
        <begin position="11"/>
        <end position="29"/>
    </location>
</feature>
<feature type="compositionally biased region" description="Polar residues" evidence="1">
    <location>
        <begin position="1"/>
        <end position="10"/>
    </location>
</feature>
<dbReference type="EMBL" id="JAJTVO010000009">
    <property type="protein sequence ID" value="MCE4121921.1"/>
    <property type="molecule type" value="Genomic_DNA"/>
</dbReference>
<keyword evidence="2" id="KW-1133">Transmembrane helix</keyword>
<dbReference type="AlphaFoldDB" id="A0AAP2TRU1"/>
<dbReference type="RefSeq" id="WP_006846707.1">
    <property type="nucleotide sequence ID" value="NZ_CATKVS010000009.1"/>
</dbReference>
<feature type="transmembrane region" description="Helical" evidence="2">
    <location>
        <begin position="68"/>
        <end position="87"/>
    </location>
</feature>
<reference evidence="3" key="1">
    <citation type="submission" date="2021-12" db="EMBL/GenBank/DDBJ databases">
        <authorList>
            <person name="Lv X."/>
        </authorList>
    </citation>
    <scope>NUCLEOTIDE SEQUENCE</scope>
    <source>
        <strain evidence="3">HF2106</strain>
    </source>
</reference>
<evidence type="ECO:0000313" key="5">
    <source>
        <dbReference type="Proteomes" id="UP001200307"/>
    </source>
</evidence>
<dbReference type="Proteomes" id="UP001206014">
    <property type="component" value="Unassembled WGS sequence"/>
</dbReference>
<evidence type="ECO:0000313" key="4">
    <source>
        <dbReference type="EMBL" id="MCP9500747.1"/>
    </source>
</evidence>